<dbReference type="Proteomes" id="UP000224634">
    <property type="component" value="Unassembled WGS sequence"/>
</dbReference>
<keyword evidence="3" id="KW-1185">Reference proteome</keyword>
<protein>
    <submittedName>
        <fullName evidence="2">Uncharacterized protein</fullName>
    </submittedName>
</protein>
<proteinExistence type="predicted"/>
<dbReference type="OrthoDB" id="2992173at2759"/>
<sequence length="381" mass="43102">MSSRLPNKKSFPLILLDPQTTLLDYYNPPFADYQPHNSNVLSVVDTFSYSSGQKLTAATASYYEKSRADRLQDLNMMLKSAISTDDWSQFKDSTRLFCHRALYNVKWDVDNKPQTVLADKYAEALNKASSIAVGTTSLDALAAYITAQRSSSDDNSSEKVKEIEETIFAMQPLLHAHDGGVDARLEAADQTDDDDDPKTTQPPEEIREQVETLNKLQTQLDLIMRTQQQTRWDLFSLWWKCITNSTRDDSKYKNDVQIQSNYIEQLQTLANSLQSDIGNLEKGFISKARPKIPSTLRTAAEALITEFVALGQDDDGSSSSSSSSSSTSETEVYPQYRDQGWNASNYANAPWRDSWGDTQPWFPLIVEWEVEYTHPIRLLVL</sequence>
<feature type="region of interest" description="Disordered" evidence="1">
    <location>
        <begin position="313"/>
        <end position="333"/>
    </location>
</feature>
<evidence type="ECO:0000313" key="3">
    <source>
        <dbReference type="Proteomes" id="UP000224634"/>
    </source>
</evidence>
<dbReference type="EMBL" id="PDNA01000257">
    <property type="protein sequence ID" value="PGH00196.1"/>
    <property type="molecule type" value="Genomic_DNA"/>
</dbReference>
<name>A0A2B7WTR7_POLH7</name>
<reference evidence="2 3" key="1">
    <citation type="submission" date="2017-10" db="EMBL/GenBank/DDBJ databases">
        <title>Comparative genomics in systemic dimorphic fungi from Ajellomycetaceae.</title>
        <authorList>
            <person name="Munoz J.F."/>
            <person name="Mcewen J.G."/>
            <person name="Clay O.K."/>
            <person name="Cuomo C.A."/>
        </authorList>
    </citation>
    <scope>NUCLEOTIDE SEQUENCE [LARGE SCALE GENOMIC DNA]</scope>
    <source>
        <strain evidence="2 3">UAMH7299</strain>
    </source>
</reference>
<gene>
    <name evidence="2" type="ORF">AJ80_09204</name>
</gene>
<evidence type="ECO:0000256" key="1">
    <source>
        <dbReference type="SAM" id="MobiDB-lite"/>
    </source>
</evidence>
<feature type="compositionally biased region" description="Low complexity" evidence="1">
    <location>
        <begin position="317"/>
        <end position="331"/>
    </location>
</feature>
<accession>A0A2B7WTR7</accession>
<comment type="caution">
    <text evidence="2">The sequence shown here is derived from an EMBL/GenBank/DDBJ whole genome shotgun (WGS) entry which is preliminary data.</text>
</comment>
<organism evidence="2 3">
    <name type="scientific">Polytolypa hystricis (strain UAMH7299)</name>
    <dbReference type="NCBI Taxonomy" id="1447883"/>
    <lineage>
        <taxon>Eukaryota</taxon>
        <taxon>Fungi</taxon>
        <taxon>Dikarya</taxon>
        <taxon>Ascomycota</taxon>
        <taxon>Pezizomycotina</taxon>
        <taxon>Eurotiomycetes</taxon>
        <taxon>Eurotiomycetidae</taxon>
        <taxon>Onygenales</taxon>
        <taxon>Onygenales incertae sedis</taxon>
        <taxon>Polytolypa</taxon>
    </lineage>
</organism>
<dbReference type="AlphaFoldDB" id="A0A2B7WTR7"/>
<evidence type="ECO:0000313" key="2">
    <source>
        <dbReference type="EMBL" id="PGH00196.1"/>
    </source>
</evidence>